<dbReference type="PROSITE" id="PS50928">
    <property type="entry name" value="ABC_TM1"/>
    <property type="match status" value="1"/>
</dbReference>
<dbReference type="AlphaFoldDB" id="F0STR0"/>
<reference evidence="10" key="2">
    <citation type="submission" date="2011-02" db="EMBL/GenBank/DDBJ databases">
        <title>The complete genome of Syntrophobotulus glycolicus DSM 8271.</title>
        <authorList>
            <person name="Lucas S."/>
            <person name="Copeland A."/>
            <person name="Lapidus A."/>
            <person name="Bruce D."/>
            <person name="Goodwin L."/>
            <person name="Pitluck S."/>
            <person name="Kyrpides N."/>
            <person name="Mavromatis K."/>
            <person name="Pagani I."/>
            <person name="Ivanova N."/>
            <person name="Mikhailova N."/>
            <person name="Chertkov O."/>
            <person name="Held B."/>
            <person name="Detter J.C."/>
            <person name="Tapia R."/>
            <person name="Han C."/>
            <person name="Land M."/>
            <person name="Hauser L."/>
            <person name="Markowitz V."/>
            <person name="Cheng J.-F."/>
            <person name="Hugenholtz P."/>
            <person name="Woyke T."/>
            <person name="Wu D."/>
            <person name="Spring S."/>
            <person name="Schroeder M."/>
            <person name="Brambilla E."/>
            <person name="Klenk H.-P."/>
            <person name="Eisen J.A."/>
        </authorList>
    </citation>
    <scope>NUCLEOTIDE SEQUENCE [LARGE SCALE GENOMIC DNA]</scope>
    <source>
        <strain evidence="10">DSM 8271 / FlGlyR</strain>
    </source>
</reference>
<evidence type="ECO:0000256" key="1">
    <source>
        <dbReference type="ARBA" id="ARBA00004651"/>
    </source>
</evidence>
<feature type="transmembrane region" description="Helical" evidence="7">
    <location>
        <begin position="112"/>
        <end position="132"/>
    </location>
</feature>
<comment type="similarity">
    <text evidence="7">Belongs to the binding-protein-dependent transport system permease family.</text>
</comment>
<evidence type="ECO:0000256" key="2">
    <source>
        <dbReference type="ARBA" id="ARBA00022448"/>
    </source>
</evidence>
<feature type="transmembrane region" description="Helical" evidence="7">
    <location>
        <begin position="178"/>
        <end position="197"/>
    </location>
</feature>
<dbReference type="PANTHER" id="PTHR30151:SF0">
    <property type="entry name" value="ABC TRANSPORTER PERMEASE PROTEIN MJ0413-RELATED"/>
    <property type="match status" value="1"/>
</dbReference>
<dbReference type="InterPro" id="IPR035906">
    <property type="entry name" value="MetI-like_sf"/>
</dbReference>
<dbReference type="GO" id="GO:0005886">
    <property type="term" value="C:plasma membrane"/>
    <property type="evidence" value="ECO:0007669"/>
    <property type="project" value="UniProtKB-SubCell"/>
</dbReference>
<dbReference type="HOGENOM" id="CLU_046113_1_2_9"/>
<reference evidence="9 10" key="1">
    <citation type="journal article" date="2011" name="Stand. Genomic Sci.">
        <title>Complete genome sequence of Syntrophobotulus glycolicus type strain (FlGlyR).</title>
        <authorList>
            <person name="Han C."/>
            <person name="Mwirichia R."/>
            <person name="Chertkov O."/>
            <person name="Held B."/>
            <person name="Lapidus A."/>
            <person name="Nolan M."/>
            <person name="Lucas S."/>
            <person name="Hammon N."/>
            <person name="Deshpande S."/>
            <person name="Cheng J.F."/>
            <person name="Tapia R."/>
            <person name="Goodwin L."/>
            <person name="Pitluck S."/>
            <person name="Huntemann M."/>
            <person name="Liolios K."/>
            <person name="Ivanova N."/>
            <person name="Pagani I."/>
            <person name="Mavromatis K."/>
            <person name="Ovchinikova G."/>
            <person name="Pati A."/>
            <person name="Chen A."/>
            <person name="Palaniappan K."/>
            <person name="Land M."/>
            <person name="Hauser L."/>
            <person name="Brambilla E.M."/>
            <person name="Rohde M."/>
            <person name="Spring S."/>
            <person name="Sikorski J."/>
            <person name="Goker M."/>
            <person name="Woyke T."/>
            <person name="Bristow J."/>
            <person name="Eisen J.A."/>
            <person name="Markowitz V."/>
            <person name="Hugenholtz P."/>
            <person name="Kyrpides N.C."/>
            <person name="Klenk H.P."/>
            <person name="Detter J.C."/>
        </authorList>
    </citation>
    <scope>NUCLEOTIDE SEQUENCE [LARGE SCALE GENOMIC DNA]</scope>
    <source>
        <strain evidence="10">DSM 8271 / FlGlyR</strain>
    </source>
</reference>
<keyword evidence="4 7" id="KW-0812">Transmembrane</keyword>
<dbReference type="OrthoDB" id="9783295at2"/>
<keyword evidence="10" id="KW-1185">Reference proteome</keyword>
<dbReference type="eggNOG" id="COG0600">
    <property type="taxonomic scope" value="Bacteria"/>
</dbReference>
<proteinExistence type="inferred from homology"/>
<feature type="transmembrane region" description="Helical" evidence="7">
    <location>
        <begin position="80"/>
        <end position="100"/>
    </location>
</feature>
<dbReference type="EMBL" id="CP002547">
    <property type="protein sequence ID" value="ADY55350.1"/>
    <property type="molecule type" value="Genomic_DNA"/>
</dbReference>
<dbReference type="SUPFAM" id="SSF161098">
    <property type="entry name" value="MetI-like"/>
    <property type="match status" value="1"/>
</dbReference>
<gene>
    <name evidence="9" type="ordered locus">Sgly_1016</name>
</gene>
<feature type="transmembrane region" description="Helical" evidence="7">
    <location>
        <begin position="234"/>
        <end position="253"/>
    </location>
</feature>
<dbReference type="RefSeq" id="WP_013624221.1">
    <property type="nucleotide sequence ID" value="NC_015172.1"/>
</dbReference>
<accession>F0STR0</accession>
<evidence type="ECO:0000313" key="10">
    <source>
        <dbReference type="Proteomes" id="UP000007488"/>
    </source>
</evidence>
<dbReference type="PANTHER" id="PTHR30151">
    <property type="entry name" value="ALKANE SULFONATE ABC TRANSPORTER-RELATED, MEMBRANE SUBUNIT"/>
    <property type="match status" value="1"/>
</dbReference>
<evidence type="ECO:0000256" key="7">
    <source>
        <dbReference type="RuleBase" id="RU363032"/>
    </source>
</evidence>
<dbReference type="KEGG" id="sgy:Sgly_1016"/>
<dbReference type="CDD" id="cd06261">
    <property type="entry name" value="TM_PBP2"/>
    <property type="match status" value="1"/>
</dbReference>
<dbReference type="Pfam" id="PF00528">
    <property type="entry name" value="BPD_transp_1"/>
    <property type="match status" value="1"/>
</dbReference>
<evidence type="ECO:0000256" key="4">
    <source>
        <dbReference type="ARBA" id="ARBA00022692"/>
    </source>
</evidence>
<dbReference type="STRING" id="645991.Sgly_1016"/>
<evidence type="ECO:0000256" key="6">
    <source>
        <dbReference type="ARBA" id="ARBA00023136"/>
    </source>
</evidence>
<comment type="subcellular location">
    <subcellularLocation>
        <location evidence="1 7">Cell membrane</location>
        <topology evidence="1 7">Multi-pass membrane protein</topology>
    </subcellularLocation>
</comment>
<keyword evidence="5 7" id="KW-1133">Transmembrane helix</keyword>
<keyword evidence="6 7" id="KW-0472">Membrane</keyword>
<sequence length="267" mass="28585">MKSNNQAAMIKRQMINLTQSIGLGGGVILVLLITWEVSSALNLVNPMFASSPARIFTALIKLFKNGEIIPHIVESSKVFAIGYLMAAVTGIPAGIALGWFKKAGLAFGPMIAAFYTTPRIALMPLFIIWFGLGVGSKLALVFLSAVFPLIVNMQTAVSNLDKDFTTVAKAYGANQRQIFFTIALPESVPFLITGLRLATGRALLGVVGAEVFGGAEGLGYLIQYAGATFQVDKVFVCVVIIAAAGIIMDRSLLALNKRFSLWRGNDH</sequence>
<evidence type="ECO:0000259" key="8">
    <source>
        <dbReference type="PROSITE" id="PS50928"/>
    </source>
</evidence>
<evidence type="ECO:0000313" key="9">
    <source>
        <dbReference type="EMBL" id="ADY55350.1"/>
    </source>
</evidence>
<feature type="transmembrane region" description="Helical" evidence="7">
    <location>
        <begin position="203"/>
        <end position="222"/>
    </location>
</feature>
<name>F0STR0_SYNGF</name>
<protein>
    <submittedName>
        <fullName evidence="9">Binding-protein-dependent transport systems inner membrane component</fullName>
    </submittedName>
</protein>
<keyword evidence="2 7" id="KW-0813">Transport</keyword>
<keyword evidence="3" id="KW-1003">Cell membrane</keyword>
<organism evidence="9 10">
    <name type="scientific">Syntrophobotulus glycolicus (strain DSM 8271 / FlGlyR)</name>
    <dbReference type="NCBI Taxonomy" id="645991"/>
    <lineage>
        <taxon>Bacteria</taxon>
        <taxon>Bacillati</taxon>
        <taxon>Bacillota</taxon>
        <taxon>Clostridia</taxon>
        <taxon>Eubacteriales</taxon>
        <taxon>Desulfitobacteriaceae</taxon>
        <taxon>Syntrophobotulus</taxon>
    </lineage>
</organism>
<evidence type="ECO:0000256" key="5">
    <source>
        <dbReference type="ARBA" id="ARBA00022989"/>
    </source>
</evidence>
<feature type="domain" description="ABC transmembrane type-1" evidence="8">
    <location>
        <begin position="72"/>
        <end position="259"/>
    </location>
</feature>
<dbReference type="GO" id="GO:0055085">
    <property type="term" value="P:transmembrane transport"/>
    <property type="evidence" value="ECO:0007669"/>
    <property type="project" value="InterPro"/>
</dbReference>
<dbReference type="Proteomes" id="UP000007488">
    <property type="component" value="Chromosome"/>
</dbReference>
<dbReference type="Gene3D" id="1.10.3720.10">
    <property type="entry name" value="MetI-like"/>
    <property type="match status" value="1"/>
</dbReference>
<evidence type="ECO:0000256" key="3">
    <source>
        <dbReference type="ARBA" id="ARBA00022475"/>
    </source>
</evidence>
<dbReference type="InterPro" id="IPR000515">
    <property type="entry name" value="MetI-like"/>
</dbReference>
<feature type="transmembrane region" description="Helical" evidence="7">
    <location>
        <begin position="21"/>
        <end position="41"/>
    </location>
</feature>